<dbReference type="Proteomes" id="UP000594261">
    <property type="component" value="Chromosome 4"/>
</dbReference>
<evidence type="ECO:0000256" key="2">
    <source>
        <dbReference type="ARBA" id="ARBA00008986"/>
    </source>
</evidence>
<dbReference type="Pfam" id="PF23286">
    <property type="entry name" value="LRR_13"/>
    <property type="match status" value="1"/>
</dbReference>
<dbReference type="InterPro" id="IPR002182">
    <property type="entry name" value="NB-ARC"/>
</dbReference>
<keyword evidence="5" id="KW-0611">Plant defense</keyword>
<dbReference type="EMBL" id="LRBV02000004">
    <property type="status" value="NOT_ANNOTATED_CDS"/>
    <property type="molecule type" value="Genomic_DNA"/>
</dbReference>
<dbReference type="InterPro" id="IPR000157">
    <property type="entry name" value="TIR_dom"/>
</dbReference>
<keyword evidence="3" id="KW-0433">Leucine-rich repeat</keyword>
<dbReference type="GO" id="GO:0005794">
    <property type="term" value="C:Golgi apparatus"/>
    <property type="evidence" value="ECO:0007669"/>
    <property type="project" value="UniProtKB-SubCell"/>
</dbReference>
<dbReference type="GO" id="GO:0043531">
    <property type="term" value="F:ADP binding"/>
    <property type="evidence" value="ECO:0007669"/>
    <property type="project" value="InterPro"/>
</dbReference>
<evidence type="ECO:0000256" key="8">
    <source>
        <dbReference type="ARBA" id="ARBA00023316"/>
    </source>
</evidence>
<dbReference type="InterPro" id="IPR037595">
    <property type="entry name" value="RGP_fam"/>
</dbReference>
<feature type="domain" description="TIR" evidence="9">
    <location>
        <begin position="8"/>
        <end position="169"/>
    </location>
</feature>
<dbReference type="AlphaFoldDB" id="A0A7N2LBW3"/>
<dbReference type="SUPFAM" id="SSF52200">
    <property type="entry name" value="Toll/Interleukin receptor TIR domain"/>
    <property type="match status" value="1"/>
</dbReference>
<dbReference type="InParanoid" id="A0A7N2LBW3"/>
<dbReference type="FunFam" id="3.40.50.10140:FF:000007">
    <property type="entry name" value="Disease resistance protein (TIR-NBS-LRR class)"/>
    <property type="match status" value="1"/>
</dbReference>
<dbReference type="Pfam" id="PF23282">
    <property type="entry name" value="WHD_ROQ1"/>
    <property type="match status" value="1"/>
</dbReference>
<name>A0A7N2LBW3_QUELO</name>
<dbReference type="Gene3D" id="3.40.50.10140">
    <property type="entry name" value="Toll/interleukin-1 receptor homology (TIR) domain"/>
    <property type="match status" value="1"/>
</dbReference>
<evidence type="ECO:0000256" key="6">
    <source>
        <dbReference type="ARBA" id="ARBA00023027"/>
    </source>
</evidence>
<comment type="subcellular location">
    <subcellularLocation>
        <location evidence="1">Golgi apparatus</location>
    </subcellularLocation>
</comment>
<organism evidence="10 11">
    <name type="scientific">Quercus lobata</name>
    <name type="common">Valley oak</name>
    <dbReference type="NCBI Taxonomy" id="97700"/>
    <lineage>
        <taxon>Eukaryota</taxon>
        <taxon>Viridiplantae</taxon>
        <taxon>Streptophyta</taxon>
        <taxon>Embryophyta</taxon>
        <taxon>Tracheophyta</taxon>
        <taxon>Spermatophyta</taxon>
        <taxon>Magnoliopsida</taxon>
        <taxon>eudicotyledons</taxon>
        <taxon>Gunneridae</taxon>
        <taxon>Pentapetalae</taxon>
        <taxon>rosids</taxon>
        <taxon>fabids</taxon>
        <taxon>Fagales</taxon>
        <taxon>Fagaceae</taxon>
        <taxon>Quercus</taxon>
    </lineage>
</organism>
<evidence type="ECO:0000259" key="9">
    <source>
        <dbReference type="PROSITE" id="PS50104"/>
    </source>
</evidence>
<keyword evidence="7" id="KW-0333">Golgi apparatus</keyword>
<dbReference type="InterPro" id="IPR032675">
    <property type="entry name" value="LRR_dom_sf"/>
</dbReference>
<evidence type="ECO:0000313" key="11">
    <source>
        <dbReference type="Proteomes" id="UP000594261"/>
    </source>
</evidence>
<evidence type="ECO:0000256" key="5">
    <source>
        <dbReference type="ARBA" id="ARBA00022821"/>
    </source>
</evidence>
<keyword evidence="6" id="KW-0520">NAD</keyword>
<dbReference type="PANTHER" id="PTHR11017:SF479">
    <property type="entry name" value="DISEASE RESISTANCE PROTEIN (TIR-NBS-LRR CLASS) FAMILY"/>
    <property type="match status" value="1"/>
</dbReference>
<proteinExistence type="inferred from homology"/>
<dbReference type="GO" id="GO:0006952">
    <property type="term" value="P:defense response"/>
    <property type="evidence" value="ECO:0007669"/>
    <property type="project" value="InterPro"/>
</dbReference>
<dbReference type="InterPro" id="IPR058546">
    <property type="entry name" value="RPS4B/Roq1-like_LRR"/>
</dbReference>
<dbReference type="Gramene" id="QL04p002580:mrna">
    <property type="protein sequence ID" value="QL04p002580:mrna"/>
    <property type="gene ID" value="QL04p002580"/>
</dbReference>
<dbReference type="PRINTS" id="PR00364">
    <property type="entry name" value="DISEASERSIST"/>
</dbReference>
<evidence type="ECO:0000256" key="4">
    <source>
        <dbReference type="ARBA" id="ARBA00022737"/>
    </source>
</evidence>
<evidence type="ECO:0000256" key="7">
    <source>
        <dbReference type="ARBA" id="ARBA00023034"/>
    </source>
</evidence>
<keyword evidence="8" id="KW-0961">Cell wall biogenesis/degradation</keyword>
<reference evidence="10 11" key="1">
    <citation type="journal article" date="2016" name="G3 (Bethesda)">
        <title>First Draft Assembly and Annotation of the Genome of a California Endemic Oak Quercus lobata Nee (Fagaceae).</title>
        <authorList>
            <person name="Sork V.L."/>
            <person name="Fitz-Gibbon S.T."/>
            <person name="Puiu D."/>
            <person name="Crepeau M."/>
            <person name="Gugger P.F."/>
            <person name="Sherman R."/>
            <person name="Stevens K."/>
            <person name="Langley C.H."/>
            <person name="Pellegrini M."/>
            <person name="Salzberg S.L."/>
        </authorList>
    </citation>
    <scope>NUCLEOTIDE SEQUENCE [LARGE SCALE GENOMIC DNA]</scope>
    <source>
        <strain evidence="10 11">cv. SW786</strain>
    </source>
</reference>
<dbReference type="Pfam" id="PF00931">
    <property type="entry name" value="NB-ARC"/>
    <property type="match status" value="1"/>
</dbReference>
<dbReference type="SMART" id="SM00255">
    <property type="entry name" value="TIR"/>
    <property type="match status" value="1"/>
</dbReference>
<dbReference type="InterPro" id="IPR044974">
    <property type="entry name" value="Disease_R_plants"/>
</dbReference>
<dbReference type="PROSITE" id="PS50104">
    <property type="entry name" value="TIR"/>
    <property type="match status" value="1"/>
</dbReference>
<dbReference type="InterPro" id="IPR035897">
    <property type="entry name" value="Toll_tir_struct_dom_sf"/>
</dbReference>
<keyword evidence="11" id="KW-1185">Reference proteome</keyword>
<dbReference type="EnsemblPlants" id="QL04p002580:mrna">
    <property type="protein sequence ID" value="QL04p002580:mrna"/>
    <property type="gene ID" value="QL04p002580"/>
</dbReference>
<comment type="similarity">
    <text evidence="2">Belongs to the RGP family.</text>
</comment>
<dbReference type="PANTHER" id="PTHR11017">
    <property type="entry name" value="LEUCINE-RICH REPEAT-CONTAINING PROTEIN"/>
    <property type="match status" value="1"/>
</dbReference>
<keyword evidence="4" id="KW-0677">Repeat</keyword>
<dbReference type="SUPFAM" id="SSF52540">
    <property type="entry name" value="P-loop containing nucleoside triphosphate hydrolases"/>
    <property type="match status" value="1"/>
</dbReference>
<evidence type="ECO:0000256" key="3">
    <source>
        <dbReference type="ARBA" id="ARBA00022614"/>
    </source>
</evidence>
<dbReference type="Pfam" id="PF03214">
    <property type="entry name" value="RGP"/>
    <property type="match status" value="1"/>
</dbReference>
<dbReference type="InterPro" id="IPR027417">
    <property type="entry name" value="P-loop_NTPase"/>
</dbReference>
<dbReference type="SUPFAM" id="SSF52058">
    <property type="entry name" value="L domain-like"/>
    <property type="match status" value="1"/>
</dbReference>
<sequence>MASSHQLKNFDVFLSFRGEDTRRGFVSHLFEALTQQGIQTFIDDNLPRGENISIELLKAIENSSASIIVFSKNYASSSWCLDELARIIECSKKVLPVFYQVDPSEVRKEIGDFGNELTELEKKIEDKTKVQRWRDTLSKASNISGWDDKNSCTEFELVQKIVEEILNSEFIQMPSNVATMQLVGINSHIEALTKILDIESNDVRVVGITGLGGIGKTTIAKAIYSSFSNHFKAKSFVENVREWSKTEQGKICLQETLLKGISEDKNLSVDTIYEGSTRINKTIHLKKVLIILDDVDNADQIETLLGQCECFALGSRIILTTRYKSLLVNRNGLSTYDYGVKELDEDEAIKLFCKHAFPSNKFTKDYLELEKQVISYAKGLPLALKDVLKACGLNPEYGIRRLINKCLLTIDQDNYNLSMHDLLQQMGMDIVRQEAPQKPGERSRLWCYEEALDVVTENMGSDKIRSIILWPPKSEPVEVQIKAQFCKMKNLRLLLIRKVRCCNGPLECLPNGLSLLDWCEYPFSSWPPNFFPKKLVVLNMPRSLLKEPLKQNFVSVTYVDFSSCNLITKIPDLSMSTNITELKLTDCENLVEIDDSVGRLDKLKVLNLGGCKKLETLPNCLTMKSLTSFNLDACERLKNFPTILHEMKGVEDLFLKGSYTKELPLPFGNLIGLKHLRVSSNSGEAHLPGSIYNLQHIETLELYGNVIFPKNVEIDRQPMCNSLGCSSKYVFPMLKQLQLFDFEIRSEIEFILNYCCPLTLEDLKIYKSEVVTLPESMSRCERLHTLIIRDCNEFREIPRIPHSIRYVDVSSCHSLDLQSFFQSSLQELFRDLKLTDRNHVEILCQTFTHSHYRSSRETGPSRIGVHVECNCPPPQNPRIFQDINRHRSLQSGSGLPMDTENGSDLGCLALDSSNVDGFDLGSSSVAQPPVTPQIRSNPNPMAITFSDLHTESGLKSLDEFLSGKSYDSGDNLTKDDIKVAKDPGGKEINALAQHIQNLLTPSTPLFFNTLYDPYREGADFDRGYPFSLREGVSTAISHGLWLNIPDYYAPTQLVKPRERNTRFGWSKWTSACVSTLTFSDLVNIFSTGLFSVIDG</sequence>
<dbReference type="GO" id="GO:0071555">
    <property type="term" value="P:cell wall organization"/>
    <property type="evidence" value="ECO:0007669"/>
    <property type="project" value="UniProtKB-KW"/>
</dbReference>
<dbReference type="GO" id="GO:0007165">
    <property type="term" value="P:signal transduction"/>
    <property type="evidence" value="ECO:0007669"/>
    <property type="project" value="InterPro"/>
</dbReference>
<reference evidence="10" key="2">
    <citation type="submission" date="2021-01" db="UniProtKB">
        <authorList>
            <consortium name="EnsemblPlants"/>
        </authorList>
    </citation>
    <scope>IDENTIFICATION</scope>
</reference>
<accession>A0A7N2LBW3</accession>
<dbReference type="InterPro" id="IPR058192">
    <property type="entry name" value="WHD_ROQ1-like"/>
</dbReference>
<protein>
    <recommendedName>
        <fullName evidence="9">TIR domain-containing protein</fullName>
    </recommendedName>
</protein>
<evidence type="ECO:0000313" key="10">
    <source>
        <dbReference type="EnsemblPlants" id="QL04p002580:mrna"/>
    </source>
</evidence>
<dbReference type="Gene3D" id="3.80.10.10">
    <property type="entry name" value="Ribonuclease Inhibitor"/>
    <property type="match status" value="2"/>
</dbReference>
<evidence type="ECO:0000256" key="1">
    <source>
        <dbReference type="ARBA" id="ARBA00004555"/>
    </source>
</evidence>
<dbReference type="Pfam" id="PF01582">
    <property type="entry name" value="TIR"/>
    <property type="match status" value="1"/>
</dbReference>
<dbReference type="Gene3D" id="3.40.50.300">
    <property type="entry name" value="P-loop containing nucleotide triphosphate hydrolases"/>
    <property type="match status" value="1"/>
</dbReference>